<evidence type="ECO:0000259" key="1">
    <source>
        <dbReference type="Pfam" id="PF04773"/>
    </source>
</evidence>
<evidence type="ECO:0000313" key="2">
    <source>
        <dbReference type="EMBL" id="MBA2114213.1"/>
    </source>
</evidence>
<keyword evidence="3" id="KW-1185">Reference proteome</keyword>
<dbReference type="RefSeq" id="WP_207395683.1">
    <property type="nucleotide sequence ID" value="NZ_JABRWO010000003.1"/>
</dbReference>
<feature type="domain" description="FecR protein" evidence="1">
    <location>
        <begin position="130"/>
        <end position="217"/>
    </location>
</feature>
<dbReference type="GO" id="GO:0016989">
    <property type="term" value="F:sigma factor antagonist activity"/>
    <property type="evidence" value="ECO:0007669"/>
    <property type="project" value="TreeGrafter"/>
</dbReference>
<dbReference type="PANTHER" id="PTHR30273">
    <property type="entry name" value="PERIPLASMIC SIGNAL SENSOR AND SIGMA FACTOR ACTIVATOR FECR-RELATED"/>
    <property type="match status" value="1"/>
</dbReference>
<accession>A0A7V8V3F0</accession>
<dbReference type="PANTHER" id="PTHR30273:SF2">
    <property type="entry name" value="PROTEIN FECR"/>
    <property type="match status" value="1"/>
</dbReference>
<evidence type="ECO:0000313" key="3">
    <source>
        <dbReference type="Proteomes" id="UP000551616"/>
    </source>
</evidence>
<dbReference type="Proteomes" id="UP000551616">
    <property type="component" value="Unassembled WGS sequence"/>
</dbReference>
<sequence>MNDKRKFVTLCHAVLEGQATESQVAEFQKTLREDPLCRQAYREQMKIHAYLTWQHGRAAVDESLVISAKPESPDATPSWNALHLGLALSILMLATGLTTWWLSSSSGVPLVVISATDSELSKGNRVYRKQIDFTEGSLKFRLDSGAEIEAIGPVQFELVSDMLLRVTRGSVTVDVGDDAVGFQVETAETKIVDLGTRFGVSVRDSGQTDVVVFEGAVDVHSPLKQSKPSRPIANLKEGEAIRVDKAGSSQRLTSVVVRGDRNEILAGNTEPTPVIVDITDNGRHKRKNRCYSVRAGALGPPTRSYVGLGLPKWRSLKGERFPEALRGSDVVLMYSQDRYYPKLEYYLNLSVPSRLFVWHDSRLAPPNWLTTDFQKTEMKLRSGPWSTSNDIIADLEVPEGEDIYVEYEVWQRDVPAGIVTLGGNHDNSRSWRYAMYGVAAKALQQ</sequence>
<reference evidence="2 3" key="1">
    <citation type="submission" date="2020-05" db="EMBL/GenBank/DDBJ databases">
        <title>Bremerella alba sp. nov., a novel planctomycete isolated from the surface of the macroalga Fucus spiralis.</title>
        <authorList>
            <person name="Godinho O."/>
            <person name="Botelho R."/>
            <person name="Albuquerque L."/>
            <person name="Wiegand S."/>
            <person name="Da Costa M.S."/>
            <person name="Lobo-Da-Cunha A."/>
            <person name="Jogler C."/>
            <person name="Lage O.M."/>
        </authorList>
    </citation>
    <scope>NUCLEOTIDE SEQUENCE [LARGE SCALE GENOMIC DNA]</scope>
    <source>
        <strain evidence="2 3">FF15</strain>
    </source>
</reference>
<dbReference type="Pfam" id="PF04773">
    <property type="entry name" value="FecR"/>
    <property type="match status" value="1"/>
</dbReference>
<comment type="caution">
    <text evidence="2">The sequence shown here is derived from an EMBL/GenBank/DDBJ whole genome shotgun (WGS) entry which is preliminary data.</text>
</comment>
<dbReference type="InterPro" id="IPR012373">
    <property type="entry name" value="Ferrdict_sens_TM"/>
</dbReference>
<protein>
    <recommendedName>
        <fullName evidence="1">FecR protein domain-containing protein</fullName>
    </recommendedName>
</protein>
<dbReference type="InterPro" id="IPR006860">
    <property type="entry name" value="FecR"/>
</dbReference>
<name>A0A7V8V3F0_9BACT</name>
<dbReference type="AlphaFoldDB" id="A0A7V8V3F0"/>
<dbReference type="EMBL" id="JABRWO010000003">
    <property type="protein sequence ID" value="MBA2114213.1"/>
    <property type="molecule type" value="Genomic_DNA"/>
</dbReference>
<organism evidence="2 3">
    <name type="scientific">Bremerella alba</name>
    <dbReference type="NCBI Taxonomy" id="980252"/>
    <lineage>
        <taxon>Bacteria</taxon>
        <taxon>Pseudomonadati</taxon>
        <taxon>Planctomycetota</taxon>
        <taxon>Planctomycetia</taxon>
        <taxon>Pirellulales</taxon>
        <taxon>Pirellulaceae</taxon>
        <taxon>Bremerella</taxon>
    </lineage>
</organism>
<gene>
    <name evidence="2" type="ORF">HOV93_13690</name>
</gene>
<dbReference type="Gene3D" id="2.60.120.1440">
    <property type="match status" value="1"/>
</dbReference>
<proteinExistence type="predicted"/>